<evidence type="ECO:0000313" key="8">
    <source>
        <dbReference type="Proteomes" id="UP000010482"/>
    </source>
</evidence>
<feature type="transmembrane region" description="Helical" evidence="6">
    <location>
        <begin position="232"/>
        <end position="255"/>
    </location>
</feature>
<feature type="transmembrane region" description="Helical" evidence="6">
    <location>
        <begin position="77"/>
        <end position="96"/>
    </location>
</feature>
<dbReference type="PANTHER" id="PTHR43701:SF2">
    <property type="entry name" value="MEMBRANE TRANSPORTER PROTEIN YJNA-RELATED"/>
    <property type="match status" value="1"/>
</dbReference>
<dbReference type="AlphaFoldDB" id="K9YPU3"/>
<dbReference type="EMBL" id="CP003944">
    <property type="protein sequence ID" value="AFZ48951.1"/>
    <property type="molecule type" value="Genomic_DNA"/>
</dbReference>
<dbReference type="Pfam" id="PF01925">
    <property type="entry name" value="TauE"/>
    <property type="match status" value="1"/>
</dbReference>
<feature type="transmembrane region" description="Helical" evidence="6">
    <location>
        <begin position="42"/>
        <end position="65"/>
    </location>
</feature>
<dbReference type="PANTHER" id="PTHR43701">
    <property type="entry name" value="MEMBRANE TRANSPORTER PROTEIN MJ0441-RELATED"/>
    <property type="match status" value="1"/>
</dbReference>
<sequence length="294" mass="31788">MSLEYWYMFPISVIIATIAMASGVEGATFFTPLFLLGLKLPTAVAIGTGLITEVFGFSSGLYAYIKKGLIDYKLGRMLLMFSIPTALLGTWVAGFIPSDILKTILSVGLFVIATSFLRSPQEETVELLDKNNTNFENKEPETCITANTGETFCYTISDRTEGRLLISIGGLFIGMVSTGLGELNGFFLIQRCRVPSKVAVATSVFIVAITALIASIGHVFHFIQAGGDNLNTVINLVIFTAPGVLVGAQFGSIVANRLSQKVLERSMGILFILVGILIFGELILRHRESLISVL</sequence>
<dbReference type="STRING" id="13035.Dacsa_0136"/>
<reference evidence="7" key="1">
    <citation type="submission" date="2012-04" db="EMBL/GenBank/DDBJ databases">
        <title>Finished genome of Dactylococcopsis salina PCC 8305.</title>
        <authorList>
            <consortium name="US DOE Joint Genome Institute"/>
            <person name="Gugger M."/>
            <person name="Coursin T."/>
            <person name="Rippka R."/>
            <person name="Tandeau De Marsac N."/>
            <person name="Huntemann M."/>
            <person name="Wei C.-L."/>
            <person name="Han J."/>
            <person name="Detter J.C."/>
            <person name="Han C."/>
            <person name="Tapia R."/>
            <person name="Daligault H."/>
            <person name="Chen A."/>
            <person name="Krypides N."/>
            <person name="Mavromatis K."/>
            <person name="Markowitz V."/>
            <person name="Szeto E."/>
            <person name="Ivanova N."/>
            <person name="Ovchinnikova G."/>
            <person name="Pagani I."/>
            <person name="Pati A."/>
            <person name="Goodwin L."/>
            <person name="Peters L."/>
            <person name="Pitluck S."/>
            <person name="Woyke T."/>
            <person name="Kerfeld C."/>
        </authorList>
    </citation>
    <scope>NUCLEOTIDE SEQUENCE [LARGE SCALE GENOMIC DNA]</scope>
    <source>
        <strain evidence="7">PCC 8305</strain>
    </source>
</reference>
<comment type="similarity">
    <text evidence="2 6">Belongs to the 4-toluene sulfonate uptake permease (TSUP) (TC 2.A.102) family.</text>
</comment>
<evidence type="ECO:0000313" key="7">
    <source>
        <dbReference type="EMBL" id="AFZ48951.1"/>
    </source>
</evidence>
<evidence type="ECO:0000256" key="3">
    <source>
        <dbReference type="ARBA" id="ARBA00022692"/>
    </source>
</evidence>
<dbReference type="InterPro" id="IPR002781">
    <property type="entry name" value="TM_pro_TauE-like"/>
</dbReference>
<dbReference type="HOGENOM" id="CLU_045498_3_0_3"/>
<feature type="transmembrane region" description="Helical" evidence="6">
    <location>
        <begin position="164"/>
        <end position="186"/>
    </location>
</feature>
<dbReference type="Proteomes" id="UP000010482">
    <property type="component" value="Chromosome"/>
</dbReference>
<dbReference type="GO" id="GO:0005886">
    <property type="term" value="C:plasma membrane"/>
    <property type="evidence" value="ECO:0007669"/>
    <property type="project" value="UniProtKB-SubCell"/>
</dbReference>
<proteinExistence type="inferred from homology"/>
<keyword evidence="6" id="KW-1003">Cell membrane</keyword>
<keyword evidence="4 6" id="KW-1133">Transmembrane helix</keyword>
<name>K9YPU3_DACS8</name>
<keyword evidence="3 6" id="KW-0812">Transmembrane</keyword>
<keyword evidence="5 6" id="KW-0472">Membrane</keyword>
<dbReference type="OrthoDB" id="9780109at2"/>
<evidence type="ECO:0000256" key="2">
    <source>
        <dbReference type="ARBA" id="ARBA00009142"/>
    </source>
</evidence>
<feature type="transmembrane region" description="Helical" evidence="6">
    <location>
        <begin position="198"/>
        <end position="220"/>
    </location>
</feature>
<dbReference type="KEGG" id="dsl:Dacsa_0136"/>
<gene>
    <name evidence="7" type="ORF">Dacsa_0136</name>
</gene>
<evidence type="ECO:0000256" key="6">
    <source>
        <dbReference type="RuleBase" id="RU363041"/>
    </source>
</evidence>
<feature type="transmembrane region" description="Helical" evidence="6">
    <location>
        <begin position="267"/>
        <end position="284"/>
    </location>
</feature>
<organism evidence="7 8">
    <name type="scientific">Dactylococcopsis salina (strain PCC 8305)</name>
    <name type="common">Myxobactron salinum</name>
    <dbReference type="NCBI Taxonomy" id="13035"/>
    <lineage>
        <taxon>Bacteria</taxon>
        <taxon>Bacillati</taxon>
        <taxon>Cyanobacteriota</taxon>
        <taxon>Cyanophyceae</taxon>
        <taxon>Nodosilineales</taxon>
        <taxon>Cymatolegaceae</taxon>
        <taxon>Dactylococcopsis</taxon>
    </lineage>
</organism>
<accession>K9YPU3</accession>
<evidence type="ECO:0000256" key="5">
    <source>
        <dbReference type="ARBA" id="ARBA00023136"/>
    </source>
</evidence>
<protein>
    <recommendedName>
        <fullName evidence="6">Probable membrane transporter protein</fullName>
    </recommendedName>
</protein>
<dbReference type="RefSeq" id="WP_015227964.1">
    <property type="nucleotide sequence ID" value="NC_019780.1"/>
</dbReference>
<dbReference type="eggNOG" id="COG0730">
    <property type="taxonomic scope" value="Bacteria"/>
</dbReference>
<evidence type="ECO:0000256" key="4">
    <source>
        <dbReference type="ARBA" id="ARBA00022989"/>
    </source>
</evidence>
<comment type="subcellular location">
    <subcellularLocation>
        <location evidence="6">Cell membrane</location>
        <topology evidence="6">Multi-pass membrane protein</topology>
    </subcellularLocation>
    <subcellularLocation>
        <location evidence="1">Membrane</location>
        <topology evidence="1">Multi-pass membrane protein</topology>
    </subcellularLocation>
</comment>
<dbReference type="PATRIC" id="fig|13035.3.peg.152"/>
<dbReference type="InterPro" id="IPR051598">
    <property type="entry name" value="TSUP/Inactive_protease-like"/>
</dbReference>
<keyword evidence="8" id="KW-1185">Reference proteome</keyword>
<evidence type="ECO:0000256" key="1">
    <source>
        <dbReference type="ARBA" id="ARBA00004141"/>
    </source>
</evidence>